<name>A0A139AJU2_GONPJ</name>
<feature type="transmembrane region" description="Helical" evidence="2">
    <location>
        <begin position="295"/>
        <end position="313"/>
    </location>
</feature>
<evidence type="ECO:0000313" key="4">
    <source>
        <dbReference type="EMBL" id="KXS16978.1"/>
    </source>
</evidence>
<accession>A0A139AJU2</accession>
<feature type="transmembrane region" description="Helical" evidence="2">
    <location>
        <begin position="388"/>
        <end position="407"/>
    </location>
</feature>
<feature type="transmembrane region" description="Helical" evidence="2">
    <location>
        <begin position="362"/>
        <end position="382"/>
    </location>
</feature>
<dbReference type="EMBL" id="KQ965749">
    <property type="protein sequence ID" value="KXS16978.1"/>
    <property type="molecule type" value="Genomic_DNA"/>
</dbReference>
<keyword evidence="2" id="KW-1133">Transmembrane helix</keyword>
<evidence type="ECO:0000256" key="3">
    <source>
        <dbReference type="SAM" id="SignalP"/>
    </source>
</evidence>
<keyword evidence="3" id="KW-0732">Signal</keyword>
<protein>
    <submittedName>
        <fullName evidence="4">Uncharacterized protein</fullName>
    </submittedName>
</protein>
<feature type="region of interest" description="Disordered" evidence="1">
    <location>
        <begin position="204"/>
        <end position="225"/>
    </location>
</feature>
<keyword evidence="2" id="KW-0472">Membrane</keyword>
<feature type="transmembrane region" description="Helical" evidence="2">
    <location>
        <begin position="414"/>
        <end position="432"/>
    </location>
</feature>
<feature type="signal peptide" evidence="3">
    <location>
        <begin position="1"/>
        <end position="21"/>
    </location>
</feature>
<sequence length="439" mass="47733">MRPSLASLLLPALCLALRVSAVPTTPDSHSTRGDAELCPVDIPLAMASERLGLVVQDGEVKRTCGHCPGDSDLVCRRRTQRDKGPTEYDPALSALSPTHPALATLCPAYLSSHPPPNRSWASLSTLLLVLATIFIITGSAWLVANVVIALDFFGRCVLFYTASLLALGVATQLNDPARQYLGFSGSLASALTYLYHRFESIETHQRPAAPRPGSRPLRNPPPVPRTPPQPDIQALFRHHVTYRSLELSLILSLLAVYFHSRLTAVLATLFFQTFLGFRMSVIVGSYCFGFSSRQNIYSAVLGSFILLALWAALKLDLLGHTAAAITARDVFDAATLYVSSFVYFLGLLILSTMAEQKGSPPYYIANTIMLLSLLGTFFLALVNPAFGVLRAVGMTFFVFYALAHYIMWSFTRGWALASVGLGVGLYAAALWLKGDEVAI</sequence>
<feature type="transmembrane region" description="Helical" evidence="2">
    <location>
        <begin position="120"/>
        <end position="144"/>
    </location>
</feature>
<keyword evidence="2" id="KW-0812">Transmembrane</keyword>
<feature type="chain" id="PRO_5007296232" evidence="3">
    <location>
        <begin position="22"/>
        <end position="439"/>
    </location>
</feature>
<dbReference type="OrthoDB" id="10013342at2759"/>
<evidence type="ECO:0000256" key="2">
    <source>
        <dbReference type="SAM" id="Phobius"/>
    </source>
</evidence>
<evidence type="ECO:0000313" key="5">
    <source>
        <dbReference type="Proteomes" id="UP000070544"/>
    </source>
</evidence>
<dbReference type="Proteomes" id="UP000070544">
    <property type="component" value="Unassembled WGS sequence"/>
</dbReference>
<keyword evidence="5" id="KW-1185">Reference proteome</keyword>
<evidence type="ECO:0000256" key="1">
    <source>
        <dbReference type="SAM" id="MobiDB-lite"/>
    </source>
</evidence>
<proteinExistence type="predicted"/>
<gene>
    <name evidence="4" type="ORF">M427DRAFT_493412</name>
</gene>
<feature type="transmembrane region" description="Helical" evidence="2">
    <location>
        <begin position="333"/>
        <end position="350"/>
    </location>
</feature>
<feature type="transmembrane region" description="Helical" evidence="2">
    <location>
        <begin position="156"/>
        <end position="173"/>
    </location>
</feature>
<feature type="transmembrane region" description="Helical" evidence="2">
    <location>
        <begin position="264"/>
        <end position="288"/>
    </location>
</feature>
<organism evidence="4 5">
    <name type="scientific">Gonapodya prolifera (strain JEL478)</name>
    <name type="common">Monoblepharis prolifera</name>
    <dbReference type="NCBI Taxonomy" id="1344416"/>
    <lineage>
        <taxon>Eukaryota</taxon>
        <taxon>Fungi</taxon>
        <taxon>Fungi incertae sedis</taxon>
        <taxon>Chytridiomycota</taxon>
        <taxon>Chytridiomycota incertae sedis</taxon>
        <taxon>Monoblepharidomycetes</taxon>
        <taxon>Monoblepharidales</taxon>
        <taxon>Gonapodyaceae</taxon>
        <taxon>Gonapodya</taxon>
    </lineage>
</organism>
<dbReference type="AlphaFoldDB" id="A0A139AJU2"/>
<reference evidence="4 5" key="1">
    <citation type="journal article" date="2015" name="Genome Biol. Evol.">
        <title>Phylogenomic analyses indicate that early fungi evolved digesting cell walls of algal ancestors of land plants.</title>
        <authorList>
            <person name="Chang Y."/>
            <person name="Wang S."/>
            <person name="Sekimoto S."/>
            <person name="Aerts A.L."/>
            <person name="Choi C."/>
            <person name="Clum A."/>
            <person name="LaButti K.M."/>
            <person name="Lindquist E.A."/>
            <person name="Yee Ngan C."/>
            <person name="Ohm R.A."/>
            <person name="Salamov A.A."/>
            <person name="Grigoriev I.V."/>
            <person name="Spatafora J.W."/>
            <person name="Berbee M.L."/>
        </authorList>
    </citation>
    <scope>NUCLEOTIDE SEQUENCE [LARGE SCALE GENOMIC DNA]</scope>
    <source>
        <strain evidence="4 5">JEL478</strain>
    </source>
</reference>